<dbReference type="EMBL" id="BNJG01000003">
    <property type="protein sequence ID" value="GHO58612.1"/>
    <property type="molecule type" value="Genomic_DNA"/>
</dbReference>
<dbReference type="Proteomes" id="UP000654345">
    <property type="component" value="Unassembled WGS sequence"/>
</dbReference>
<evidence type="ECO:0000259" key="1">
    <source>
        <dbReference type="SMART" id="SM00530"/>
    </source>
</evidence>
<evidence type="ECO:0000313" key="3">
    <source>
        <dbReference type="Proteomes" id="UP000654345"/>
    </source>
</evidence>
<dbReference type="PANTHER" id="PTHR35010">
    <property type="entry name" value="BLL4672 PROTEIN-RELATED"/>
    <property type="match status" value="1"/>
</dbReference>
<dbReference type="InterPro" id="IPR041413">
    <property type="entry name" value="MLTR_LBD"/>
</dbReference>
<dbReference type="Gene3D" id="1.10.260.40">
    <property type="entry name" value="lambda repressor-like DNA-binding domains"/>
    <property type="match status" value="1"/>
</dbReference>
<organism evidence="2 3">
    <name type="scientific">Ktedonobacter robiniae</name>
    <dbReference type="NCBI Taxonomy" id="2778365"/>
    <lineage>
        <taxon>Bacteria</taxon>
        <taxon>Bacillati</taxon>
        <taxon>Chloroflexota</taxon>
        <taxon>Ktedonobacteria</taxon>
        <taxon>Ktedonobacterales</taxon>
        <taxon>Ktedonobacteraceae</taxon>
        <taxon>Ktedonobacter</taxon>
    </lineage>
</organism>
<dbReference type="Gene3D" id="3.30.450.180">
    <property type="match status" value="1"/>
</dbReference>
<dbReference type="InterPro" id="IPR010982">
    <property type="entry name" value="Lambda_DNA-bd_dom_sf"/>
</dbReference>
<protein>
    <submittedName>
        <fullName evidence="2">Transcriptional regulator</fullName>
    </submittedName>
</protein>
<name>A0ABQ3V0Z5_9CHLR</name>
<proteinExistence type="predicted"/>
<gene>
    <name evidence="2" type="ORF">KSB_70870</name>
</gene>
<dbReference type="CDD" id="cd00093">
    <property type="entry name" value="HTH_XRE"/>
    <property type="match status" value="1"/>
</dbReference>
<comment type="caution">
    <text evidence="2">The sequence shown here is derived from an EMBL/GenBank/DDBJ whole genome shotgun (WGS) entry which is preliminary data.</text>
</comment>
<dbReference type="InterPro" id="IPR001387">
    <property type="entry name" value="Cro/C1-type_HTH"/>
</dbReference>
<keyword evidence="3" id="KW-1185">Reference proteome</keyword>
<accession>A0ABQ3V0Z5</accession>
<feature type="domain" description="HTH cro/C1-type" evidence="1">
    <location>
        <begin position="16"/>
        <end position="88"/>
    </location>
</feature>
<dbReference type="SUPFAM" id="SSF47413">
    <property type="entry name" value="lambda repressor-like DNA-binding domains"/>
    <property type="match status" value="1"/>
</dbReference>
<dbReference type="Pfam" id="PF17765">
    <property type="entry name" value="MLTR_LBD"/>
    <property type="match status" value="1"/>
</dbReference>
<evidence type="ECO:0000313" key="2">
    <source>
        <dbReference type="EMBL" id="GHO58612.1"/>
    </source>
</evidence>
<dbReference type="SMART" id="SM00530">
    <property type="entry name" value="HTH_XRE"/>
    <property type="match status" value="1"/>
</dbReference>
<reference evidence="2 3" key="1">
    <citation type="journal article" date="2021" name="Int. J. Syst. Evol. Microbiol.">
        <title>Reticulibacter mediterranei gen. nov., sp. nov., within the new family Reticulibacteraceae fam. nov., and Ktedonospora formicarum gen. nov., sp. nov., Ktedonobacter robiniae sp. nov., Dictyobacter formicarum sp. nov. and Dictyobacter arantiisoli sp. nov., belonging to the class Ktedonobacteria.</title>
        <authorList>
            <person name="Yabe S."/>
            <person name="Zheng Y."/>
            <person name="Wang C.M."/>
            <person name="Sakai Y."/>
            <person name="Abe K."/>
            <person name="Yokota A."/>
            <person name="Donadio S."/>
            <person name="Cavaletti L."/>
            <person name="Monciardini P."/>
        </authorList>
    </citation>
    <scope>NUCLEOTIDE SEQUENCE [LARGE SCALE GENOMIC DNA]</scope>
    <source>
        <strain evidence="2 3">SOSP1-30</strain>
    </source>
</reference>
<dbReference type="RefSeq" id="WP_201374876.1">
    <property type="nucleotide sequence ID" value="NZ_BNJG01000003.1"/>
</dbReference>
<sequence length="289" mass="33269">MASQQEQLRVQELGDFLRTRRGRIAPESVGLPRGERRRTPGLRRAEVAQLAGVSVDWYTWLEQGRPISVSIQVLESLVQALQLDANEREHLFFLAHQQPPPEGNSLRETVSATLQHFLDHLDLSPAFAIGPRWDIVAWNDAARVVLYDFPHMTPRERNVLWLTFASASHRQRIIDWDKHARRILAQFRTSYGRFPGDPWMTELIADLQTISPEFRAWWSDHEVLRGPEGQKVLKHPQAGSLAFEHLMFQMYDEPDLKVVVYTPIKEGETGEKIRQLLMQGYGPVETVPP</sequence>
<dbReference type="Pfam" id="PF13560">
    <property type="entry name" value="HTH_31"/>
    <property type="match status" value="1"/>
</dbReference>